<evidence type="ECO:0000256" key="1">
    <source>
        <dbReference type="SAM" id="Phobius"/>
    </source>
</evidence>
<gene>
    <name evidence="3" type="ORF">NDI89_21460</name>
</gene>
<dbReference type="InterPro" id="IPR036388">
    <property type="entry name" value="WH-like_DNA-bd_sf"/>
</dbReference>
<organism evidence="3 4">
    <name type="scientific">Natrinema salsiterrestre</name>
    <dbReference type="NCBI Taxonomy" id="2950540"/>
    <lineage>
        <taxon>Archaea</taxon>
        <taxon>Methanobacteriati</taxon>
        <taxon>Methanobacteriota</taxon>
        <taxon>Stenosarchaea group</taxon>
        <taxon>Halobacteria</taxon>
        <taxon>Halobacteriales</taxon>
        <taxon>Natrialbaceae</taxon>
        <taxon>Natrinema</taxon>
    </lineage>
</organism>
<dbReference type="Gene3D" id="1.10.10.10">
    <property type="entry name" value="Winged helix-like DNA-binding domain superfamily/Winged helix DNA-binding domain"/>
    <property type="match status" value="1"/>
</dbReference>
<feature type="transmembrane region" description="Helical" evidence="1">
    <location>
        <begin position="38"/>
        <end position="60"/>
    </location>
</feature>
<feature type="domain" description="Ribonuclease R winged-helix" evidence="2">
    <location>
        <begin position="140"/>
        <end position="175"/>
    </location>
</feature>
<keyword evidence="4" id="KW-1185">Reference proteome</keyword>
<dbReference type="Pfam" id="PF08461">
    <property type="entry name" value="WHD_RNase_R"/>
    <property type="match status" value="1"/>
</dbReference>
<feature type="transmembrane region" description="Helical" evidence="1">
    <location>
        <begin position="6"/>
        <end position="26"/>
    </location>
</feature>
<sequence length="194" mass="21950">MNGPTTFVWYNLAVGIIVVLELYYLLYFETAATAYRQFVLTTISGLGLAVIGGPITELIAPSQVHLVHGVAALLVIFGLYNPITNDVRTGDWSRVLLNDPSRVRQQTEWMAPMDDEILSVFYDANLVLTPSIIAFNIGFSQKEVNRRLLELEEHGLIERVKRGKYQLTERGEQYLHGRLHTTASKPNDESRIHH</sequence>
<comment type="caution">
    <text evidence="3">The sequence shown here is derived from an EMBL/GenBank/DDBJ whole genome shotgun (WGS) entry which is preliminary data.</text>
</comment>
<dbReference type="RefSeq" id="WP_277524714.1">
    <property type="nucleotide sequence ID" value="NZ_JAMQOT010000012.1"/>
</dbReference>
<dbReference type="EMBL" id="JAMQOT010000012">
    <property type="protein sequence ID" value="MDF9748142.1"/>
    <property type="molecule type" value="Genomic_DNA"/>
</dbReference>
<keyword evidence="1" id="KW-0472">Membrane</keyword>
<reference evidence="3" key="1">
    <citation type="submission" date="2022-06" db="EMBL/GenBank/DDBJ databases">
        <title>Natrinema sp. a new haloarchaeum isolate from saline soil.</title>
        <authorList>
            <person name="Strakova D."/>
            <person name="Galisteo C."/>
            <person name="Sanchez-Porro C."/>
            <person name="Ventosa A."/>
        </authorList>
    </citation>
    <scope>NUCLEOTIDE SEQUENCE</scope>
    <source>
        <strain evidence="3">S1CR25-10</strain>
    </source>
</reference>
<dbReference type="AlphaFoldDB" id="A0A9Q4Q527"/>
<dbReference type="Proteomes" id="UP001154061">
    <property type="component" value="Unassembled WGS sequence"/>
</dbReference>
<evidence type="ECO:0000313" key="3">
    <source>
        <dbReference type="EMBL" id="MDF9748142.1"/>
    </source>
</evidence>
<protein>
    <submittedName>
        <fullName evidence="3">ArsR family transcriptional regulator</fullName>
    </submittedName>
</protein>
<dbReference type="SUPFAM" id="SSF46785">
    <property type="entry name" value="Winged helix' DNA-binding domain"/>
    <property type="match status" value="1"/>
</dbReference>
<evidence type="ECO:0000259" key="2">
    <source>
        <dbReference type="Pfam" id="PF08461"/>
    </source>
</evidence>
<keyword evidence="1" id="KW-1133">Transmembrane helix</keyword>
<keyword evidence="1" id="KW-0812">Transmembrane</keyword>
<name>A0A9Q4Q527_9EURY</name>
<dbReference type="InterPro" id="IPR036390">
    <property type="entry name" value="WH_DNA-bd_sf"/>
</dbReference>
<evidence type="ECO:0000313" key="4">
    <source>
        <dbReference type="Proteomes" id="UP001154061"/>
    </source>
</evidence>
<accession>A0A9Q4Q527</accession>
<dbReference type="InterPro" id="IPR013668">
    <property type="entry name" value="RNase_R_HTH_12"/>
</dbReference>
<proteinExistence type="predicted"/>
<feature type="transmembrane region" description="Helical" evidence="1">
    <location>
        <begin position="66"/>
        <end position="83"/>
    </location>
</feature>